<reference evidence="3" key="1">
    <citation type="submission" date="2021-05" db="EMBL/GenBank/DDBJ databases">
        <title>Novel Bacillus species.</title>
        <authorList>
            <person name="Liu G."/>
        </authorList>
    </citation>
    <scope>NUCLEOTIDE SEQUENCE</scope>
    <source>
        <strain evidence="3">FJAT-50051</strain>
    </source>
</reference>
<proteinExistence type="predicted"/>
<evidence type="ECO:0000259" key="2">
    <source>
        <dbReference type="Pfam" id="PF02120"/>
    </source>
</evidence>
<organism evidence="3">
    <name type="scientific">Neobacillus citreus</name>
    <dbReference type="NCBI Taxonomy" id="2833578"/>
    <lineage>
        <taxon>Bacteria</taxon>
        <taxon>Bacillati</taxon>
        <taxon>Bacillota</taxon>
        <taxon>Bacilli</taxon>
        <taxon>Bacillales</taxon>
        <taxon>Bacillaceae</taxon>
        <taxon>Neobacillus</taxon>
    </lineage>
</organism>
<name>A0A942YAJ6_9BACI</name>
<comment type="caution">
    <text evidence="3">The sequence shown here is derived from an EMBL/GenBank/DDBJ whole genome shotgun (WGS) entry which is preliminary data.</text>
</comment>
<keyword evidence="3" id="KW-0969">Cilium</keyword>
<feature type="domain" description="Flagellar hook-length control protein-like C-terminal" evidence="2">
    <location>
        <begin position="211"/>
        <end position="282"/>
    </location>
</feature>
<feature type="compositionally biased region" description="Low complexity" evidence="1">
    <location>
        <begin position="14"/>
        <end position="33"/>
    </location>
</feature>
<gene>
    <name evidence="3" type="ORF">KHB02_18720</name>
</gene>
<keyword evidence="3" id="KW-0966">Cell projection</keyword>
<keyword evidence="3" id="KW-0282">Flagellum</keyword>
<dbReference type="Gene3D" id="3.30.750.140">
    <property type="match status" value="1"/>
</dbReference>
<dbReference type="Pfam" id="PF02120">
    <property type="entry name" value="Flg_hook"/>
    <property type="match status" value="1"/>
</dbReference>
<evidence type="ECO:0000256" key="1">
    <source>
        <dbReference type="SAM" id="MobiDB-lite"/>
    </source>
</evidence>
<sequence length="330" mass="31938">MAPVALGADHATGAVVDTGDATAPVAAGAGATREGARPSTTPGPAMPTAAQAEAPVPATGTRPVGTSSTDAQPVGAPTGSTTTLAGGAPSDEGTPTPVPPSNAPATTARDTTAPAPSARSTGPSAPATITVTATATAGGPDHVEDGKPTGGGEPRLQAGPTARGGEPIVAASTVVPTASPSAVSAPTAVTAPSAPAPLAQQLVRPLFTLAHAPGEHVVTVHVTPDTLGPVTVRAHVTAHGMHVELFAASDAGRDAVRQVLPDLRRDAGSTGVATTLDLSAQNHPGGQPERRGSGPSAPRPDTGQEARPAAADRPAPVPTTVRTAGLDVLA</sequence>
<accession>A0A942YAJ6</accession>
<dbReference type="AlphaFoldDB" id="A0A942YAJ6"/>
<dbReference type="InterPro" id="IPR021136">
    <property type="entry name" value="Flagellar_hook_control-like_C"/>
</dbReference>
<protein>
    <submittedName>
        <fullName evidence="3">Flagellar hook-length control protein FliK</fullName>
    </submittedName>
</protein>
<evidence type="ECO:0000313" key="3">
    <source>
        <dbReference type="EMBL" id="MBS4183428.1"/>
    </source>
</evidence>
<dbReference type="EMBL" id="JAGYPE010000003">
    <property type="protein sequence ID" value="MBS4183428.1"/>
    <property type="molecule type" value="Genomic_DNA"/>
</dbReference>
<feature type="compositionally biased region" description="Low complexity" evidence="1">
    <location>
        <begin position="103"/>
        <end position="118"/>
    </location>
</feature>
<feature type="compositionally biased region" description="Low complexity" evidence="1">
    <location>
        <begin position="306"/>
        <end position="321"/>
    </location>
</feature>
<feature type="region of interest" description="Disordered" evidence="1">
    <location>
        <begin position="1"/>
        <end position="162"/>
    </location>
</feature>
<dbReference type="CDD" id="cd17470">
    <property type="entry name" value="T3SS_Flik_C"/>
    <property type="match status" value="1"/>
</dbReference>
<dbReference type="InterPro" id="IPR038610">
    <property type="entry name" value="FliK-like_C_sf"/>
</dbReference>
<feature type="compositionally biased region" description="Low complexity" evidence="1">
    <location>
        <begin position="125"/>
        <end position="137"/>
    </location>
</feature>
<feature type="region of interest" description="Disordered" evidence="1">
    <location>
        <begin position="276"/>
        <end position="330"/>
    </location>
</feature>